<gene>
    <name evidence="3" type="ORF">Aco04nite_18440</name>
</gene>
<proteinExistence type="inferred from homology"/>
<keyword evidence="3" id="KW-0808">Transferase</keyword>
<dbReference type="PANTHER" id="PTHR48090">
    <property type="entry name" value="UNDECAPRENYL-PHOSPHATE 4-DEOXY-4-FORMAMIDO-L-ARABINOSE TRANSFERASE-RELATED"/>
    <property type="match status" value="1"/>
</dbReference>
<dbReference type="Pfam" id="PF00535">
    <property type="entry name" value="Glycos_transf_2"/>
    <property type="match status" value="1"/>
</dbReference>
<dbReference type="GO" id="GO:0016740">
    <property type="term" value="F:transferase activity"/>
    <property type="evidence" value="ECO:0007669"/>
    <property type="project" value="UniProtKB-KW"/>
</dbReference>
<dbReference type="InterPro" id="IPR050256">
    <property type="entry name" value="Glycosyltransferase_2"/>
</dbReference>
<sequence>MTDVVLPCLNEAPALPGLLSRMPAGYRVIVADNGSTDGSAEVARDLGAYVVTVPQPGYGAAVHAGILAASPSRCSSGSSSASSAAEDDGIVCVMDADGSFDPAELPLVADPVRAGAARLVLGRRRPVTRGAWPPHARLGNAILASRLRRTTGLPVHDIGPMRAARRDDLLSLGLRDRRFGYPLELLIAAARAGWTVTEVDVAYHPRAAGTHSKVTGTVRGTARAIRDMSAVLAR</sequence>
<comment type="similarity">
    <text evidence="1">Belongs to the glycosyltransferase 2 family.</text>
</comment>
<reference evidence="3" key="1">
    <citation type="submission" date="2021-03" db="EMBL/GenBank/DDBJ databases">
        <title>Whole genome shotgun sequence of Actinoplanes consettensis NBRC 14913.</title>
        <authorList>
            <person name="Komaki H."/>
            <person name="Tamura T."/>
        </authorList>
    </citation>
    <scope>NUCLEOTIDE SEQUENCE</scope>
    <source>
        <strain evidence="3">NBRC 14913</strain>
    </source>
</reference>
<evidence type="ECO:0000313" key="4">
    <source>
        <dbReference type="Proteomes" id="UP000680865"/>
    </source>
</evidence>
<dbReference type="Proteomes" id="UP000680865">
    <property type="component" value="Unassembled WGS sequence"/>
</dbReference>
<evidence type="ECO:0000256" key="1">
    <source>
        <dbReference type="ARBA" id="ARBA00006739"/>
    </source>
</evidence>
<protein>
    <submittedName>
        <fullName evidence="3">Glycosyl transferase</fullName>
    </submittedName>
</protein>
<dbReference type="AlphaFoldDB" id="A0A919SCI4"/>
<organism evidence="3 4">
    <name type="scientific">Winogradskya consettensis</name>
    <dbReference type="NCBI Taxonomy" id="113560"/>
    <lineage>
        <taxon>Bacteria</taxon>
        <taxon>Bacillati</taxon>
        <taxon>Actinomycetota</taxon>
        <taxon>Actinomycetes</taxon>
        <taxon>Micromonosporales</taxon>
        <taxon>Micromonosporaceae</taxon>
        <taxon>Winogradskya</taxon>
    </lineage>
</organism>
<dbReference type="SUPFAM" id="SSF53448">
    <property type="entry name" value="Nucleotide-diphospho-sugar transferases"/>
    <property type="match status" value="1"/>
</dbReference>
<dbReference type="PANTHER" id="PTHR48090:SF7">
    <property type="entry name" value="RFBJ PROTEIN"/>
    <property type="match status" value="1"/>
</dbReference>
<dbReference type="RefSeq" id="WP_212996771.1">
    <property type="nucleotide sequence ID" value="NZ_BAAATW010000003.1"/>
</dbReference>
<name>A0A919SCI4_9ACTN</name>
<dbReference type="CDD" id="cd04179">
    <property type="entry name" value="DPM_DPG-synthase_like"/>
    <property type="match status" value="1"/>
</dbReference>
<accession>A0A919SCI4</accession>
<feature type="domain" description="Glycosyltransferase 2-like" evidence="2">
    <location>
        <begin position="4"/>
        <end position="169"/>
    </location>
</feature>
<dbReference type="EMBL" id="BOQP01000008">
    <property type="protein sequence ID" value="GIM70095.1"/>
    <property type="molecule type" value="Genomic_DNA"/>
</dbReference>
<dbReference type="InterPro" id="IPR029044">
    <property type="entry name" value="Nucleotide-diphossugar_trans"/>
</dbReference>
<evidence type="ECO:0000259" key="2">
    <source>
        <dbReference type="Pfam" id="PF00535"/>
    </source>
</evidence>
<dbReference type="InterPro" id="IPR001173">
    <property type="entry name" value="Glyco_trans_2-like"/>
</dbReference>
<evidence type="ECO:0000313" key="3">
    <source>
        <dbReference type="EMBL" id="GIM70095.1"/>
    </source>
</evidence>
<keyword evidence="4" id="KW-1185">Reference proteome</keyword>
<dbReference type="Gene3D" id="3.90.550.10">
    <property type="entry name" value="Spore Coat Polysaccharide Biosynthesis Protein SpsA, Chain A"/>
    <property type="match status" value="1"/>
</dbReference>
<comment type="caution">
    <text evidence="3">The sequence shown here is derived from an EMBL/GenBank/DDBJ whole genome shotgun (WGS) entry which is preliminary data.</text>
</comment>